<organism evidence="1 2">
    <name type="scientific">Rhodoplanes roseus</name>
    <dbReference type="NCBI Taxonomy" id="29409"/>
    <lineage>
        <taxon>Bacteria</taxon>
        <taxon>Pseudomonadati</taxon>
        <taxon>Pseudomonadota</taxon>
        <taxon>Alphaproteobacteria</taxon>
        <taxon>Hyphomicrobiales</taxon>
        <taxon>Nitrobacteraceae</taxon>
        <taxon>Rhodoplanes</taxon>
    </lineage>
</organism>
<reference evidence="1 2" key="1">
    <citation type="submission" date="2017-07" db="EMBL/GenBank/DDBJ databases">
        <title>Draft Genome Sequences of Select Purple Nonsulfur Bacteria.</title>
        <authorList>
            <person name="Lasarre B."/>
            <person name="Mckinlay J.B."/>
        </authorList>
    </citation>
    <scope>NUCLEOTIDE SEQUENCE [LARGE SCALE GENOMIC DNA]</scope>
    <source>
        <strain evidence="1 2">DSM 5909</strain>
    </source>
</reference>
<dbReference type="EMBL" id="NPEX01000243">
    <property type="protein sequence ID" value="RAI40215.1"/>
    <property type="molecule type" value="Genomic_DNA"/>
</dbReference>
<keyword evidence="2" id="KW-1185">Reference proteome</keyword>
<dbReference type="Proteomes" id="UP000249130">
    <property type="component" value="Unassembled WGS sequence"/>
</dbReference>
<sequence length="92" mass="9667">MRAETVTTIEFATGAWSGDDEVLLADLFGDSTIDCWTGTDIAVLDDRGSSGAGFLAHEVDTSPSTLVFTDGRAPANKTVATLVFTDEVRVPA</sequence>
<protein>
    <submittedName>
        <fullName evidence="1">Uncharacterized protein</fullName>
    </submittedName>
</protein>
<dbReference type="RefSeq" id="WP_111421579.1">
    <property type="nucleotide sequence ID" value="NZ_NPEX01000243.1"/>
</dbReference>
<comment type="caution">
    <text evidence="1">The sequence shown here is derived from an EMBL/GenBank/DDBJ whole genome shotgun (WGS) entry which is preliminary data.</text>
</comment>
<dbReference type="AlphaFoldDB" id="A0A327KS73"/>
<proteinExistence type="predicted"/>
<evidence type="ECO:0000313" key="2">
    <source>
        <dbReference type="Proteomes" id="UP000249130"/>
    </source>
</evidence>
<gene>
    <name evidence="1" type="ORF">CH341_24215</name>
</gene>
<name>A0A327KS73_9BRAD</name>
<evidence type="ECO:0000313" key="1">
    <source>
        <dbReference type="EMBL" id="RAI40215.1"/>
    </source>
</evidence>
<accession>A0A327KS73</accession>